<evidence type="ECO:0000259" key="8">
    <source>
        <dbReference type="Pfam" id="PF02308"/>
    </source>
</evidence>
<evidence type="ECO:0000256" key="2">
    <source>
        <dbReference type="ARBA" id="ARBA00009298"/>
    </source>
</evidence>
<proteinExistence type="inferred from homology"/>
<evidence type="ECO:0000313" key="9">
    <source>
        <dbReference type="EMBL" id="MEY8662630.1"/>
    </source>
</evidence>
<evidence type="ECO:0000256" key="3">
    <source>
        <dbReference type="ARBA" id="ARBA00022475"/>
    </source>
</evidence>
<dbReference type="Proteomes" id="UP001565236">
    <property type="component" value="Unassembled WGS sequence"/>
</dbReference>
<dbReference type="Pfam" id="PF02308">
    <property type="entry name" value="MgtC"/>
    <property type="match status" value="1"/>
</dbReference>
<keyword evidence="3" id="KW-1003">Cell membrane</keyword>
<feature type="transmembrane region" description="Helical" evidence="7">
    <location>
        <begin position="108"/>
        <end position="127"/>
    </location>
</feature>
<reference evidence="9 10" key="1">
    <citation type="submission" date="2024-03" db="EMBL/GenBank/DDBJ databases">
        <title>Mouse gut bacterial collection (mGBC) of GemPharmatech.</title>
        <authorList>
            <person name="He Y."/>
            <person name="Dong L."/>
            <person name="Wu D."/>
            <person name="Gao X."/>
            <person name="Lin Z."/>
        </authorList>
    </citation>
    <scope>NUCLEOTIDE SEQUENCE [LARGE SCALE GENOMIC DNA]</scope>
    <source>
        <strain evidence="9 10">15-30</strain>
    </source>
</reference>
<evidence type="ECO:0000256" key="6">
    <source>
        <dbReference type="ARBA" id="ARBA00023136"/>
    </source>
</evidence>
<keyword evidence="5 7" id="KW-1133">Transmembrane helix</keyword>
<accession>A0ABV4DQ84</accession>
<comment type="caution">
    <text evidence="9">The sequence shown here is derived from an EMBL/GenBank/DDBJ whole genome shotgun (WGS) entry which is preliminary data.</text>
</comment>
<feature type="transmembrane region" description="Helical" evidence="7">
    <location>
        <begin position="47"/>
        <end position="64"/>
    </location>
</feature>
<keyword evidence="10" id="KW-1185">Reference proteome</keyword>
<comment type="subcellular location">
    <subcellularLocation>
        <location evidence="1">Cell membrane</location>
        <topology evidence="1">Multi-pass membrane protein</topology>
    </subcellularLocation>
</comment>
<dbReference type="EMBL" id="JBCLUF010000023">
    <property type="protein sequence ID" value="MEY8662630.1"/>
    <property type="molecule type" value="Genomic_DNA"/>
</dbReference>
<gene>
    <name evidence="9" type="ORF">AALT52_07005</name>
</gene>
<evidence type="ECO:0000256" key="5">
    <source>
        <dbReference type="ARBA" id="ARBA00022989"/>
    </source>
</evidence>
<protein>
    <submittedName>
        <fullName evidence="9">MgtC/SapB family protein</fullName>
    </submittedName>
</protein>
<dbReference type="InterPro" id="IPR049177">
    <property type="entry name" value="MgtC_SapB_SrpB_YhiD_N"/>
</dbReference>
<evidence type="ECO:0000256" key="1">
    <source>
        <dbReference type="ARBA" id="ARBA00004651"/>
    </source>
</evidence>
<keyword evidence="6 7" id="KW-0472">Membrane</keyword>
<organism evidence="9 10">
    <name type="scientific">Ligilactobacillus faecis</name>
    <dbReference type="NCBI Taxonomy" id="762833"/>
    <lineage>
        <taxon>Bacteria</taxon>
        <taxon>Bacillati</taxon>
        <taxon>Bacillota</taxon>
        <taxon>Bacilli</taxon>
        <taxon>Lactobacillales</taxon>
        <taxon>Lactobacillaceae</taxon>
        <taxon>Ligilactobacillus</taxon>
    </lineage>
</organism>
<dbReference type="PRINTS" id="PR01837">
    <property type="entry name" value="MGTCSAPBPROT"/>
</dbReference>
<dbReference type="InterPro" id="IPR003416">
    <property type="entry name" value="MgtC/SapB/SrpB/YhiD_fam"/>
</dbReference>
<keyword evidence="4 7" id="KW-0812">Transmembrane</keyword>
<evidence type="ECO:0000256" key="4">
    <source>
        <dbReference type="ARBA" id="ARBA00022692"/>
    </source>
</evidence>
<feature type="domain" description="MgtC/SapB/SrpB/YhiD N-terminal" evidence="8">
    <location>
        <begin position="22"/>
        <end position="149"/>
    </location>
</feature>
<comment type="similarity">
    <text evidence="2">Belongs to the MgtC/SapB family.</text>
</comment>
<sequence length="237" mass="26372">MNINFSVSHLVNIPEIDWTLRLLLATLSGGMIGFERKRKVKDAGIRTHSLIALGAALVMIVSKYGFFDLLSLTKSNWSLDPSRIAAQVVSGIGFLGAGTILNRHNRIIDGLTTAAGIWVTGGIGLAFGSGLYSIGLISTFFVLGAELLGRLFDQIAENHHHRIILFIRMTGSIADICKLQKELDQKFFVLPSDHVLYNYDGQAIAFRIYGHLRPHRKMNDLFTYLMKNDQIIELEVD</sequence>
<name>A0ABV4DQ84_9LACO</name>
<dbReference type="PANTHER" id="PTHR33778">
    <property type="entry name" value="PROTEIN MGTC"/>
    <property type="match status" value="1"/>
</dbReference>
<evidence type="ECO:0000313" key="10">
    <source>
        <dbReference type="Proteomes" id="UP001565236"/>
    </source>
</evidence>
<evidence type="ECO:0000256" key="7">
    <source>
        <dbReference type="SAM" id="Phobius"/>
    </source>
</evidence>
<dbReference type="PANTHER" id="PTHR33778:SF1">
    <property type="entry name" value="MAGNESIUM TRANSPORTER YHID-RELATED"/>
    <property type="match status" value="1"/>
</dbReference>
<feature type="transmembrane region" description="Helical" evidence="7">
    <location>
        <begin position="84"/>
        <end position="101"/>
    </location>
</feature>